<accession>A0A5J4NF90</accession>
<protein>
    <submittedName>
        <fullName evidence="1">Uncharacterized protein</fullName>
    </submittedName>
</protein>
<keyword evidence="2" id="KW-1185">Reference proteome</keyword>
<dbReference type="Proteomes" id="UP000324629">
    <property type="component" value="Unassembled WGS sequence"/>
</dbReference>
<organism evidence="1 2">
    <name type="scientific">Paragonimus westermani</name>
    <dbReference type="NCBI Taxonomy" id="34504"/>
    <lineage>
        <taxon>Eukaryota</taxon>
        <taxon>Metazoa</taxon>
        <taxon>Spiralia</taxon>
        <taxon>Lophotrochozoa</taxon>
        <taxon>Platyhelminthes</taxon>
        <taxon>Trematoda</taxon>
        <taxon>Digenea</taxon>
        <taxon>Plagiorchiida</taxon>
        <taxon>Troglotremata</taxon>
        <taxon>Troglotrematidae</taxon>
        <taxon>Paragonimus</taxon>
    </lineage>
</organism>
<proteinExistence type="predicted"/>
<evidence type="ECO:0000313" key="2">
    <source>
        <dbReference type="Proteomes" id="UP000324629"/>
    </source>
</evidence>
<name>A0A5J4NF90_9TREM</name>
<evidence type="ECO:0000313" key="1">
    <source>
        <dbReference type="EMBL" id="KAA3674130.1"/>
    </source>
</evidence>
<comment type="caution">
    <text evidence="1">The sequence shown here is derived from an EMBL/GenBank/DDBJ whole genome shotgun (WGS) entry which is preliminary data.</text>
</comment>
<reference evidence="1 2" key="1">
    <citation type="journal article" date="2019" name="Gigascience">
        <title>Whole-genome sequence of the oriental lung fluke Paragonimus westermani.</title>
        <authorList>
            <person name="Oey H."/>
            <person name="Zakrzewski M."/>
            <person name="Narain K."/>
            <person name="Devi K.R."/>
            <person name="Agatsuma T."/>
            <person name="Nawaratna S."/>
            <person name="Gobert G.N."/>
            <person name="Jones M.K."/>
            <person name="Ragan M.A."/>
            <person name="McManus D.P."/>
            <person name="Krause L."/>
        </authorList>
    </citation>
    <scope>NUCLEOTIDE SEQUENCE [LARGE SCALE GENOMIC DNA]</scope>
    <source>
        <strain evidence="1 2">IND2009</strain>
    </source>
</reference>
<dbReference type="EMBL" id="QNGE01003375">
    <property type="protein sequence ID" value="KAA3674130.1"/>
    <property type="molecule type" value="Genomic_DNA"/>
</dbReference>
<dbReference type="AlphaFoldDB" id="A0A5J4NF90"/>
<gene>
    <name evidence="1" type="ORF">DEA37_0004648</name>
</gene>
<sequence length="283" mass="32224">MGSPLEILPVAGTSTTVLVERPFARKRTSRRLLRTWKRYFVVDRCRSIKKDLAPCFQQSHTRMIHHSMFIRVLGTHHTTPHRGPRTLIVTPRDCPENYVGFGVYVHFESEKASLRHSSLPGNSGCTCTQLQLHTDGAYSFDASKTQVWSTLERTVSPLKSELFIEGTYCESSKPSRVAKFLLDCIIELRHLLRNGLQCTPERPTQFSLRGVTVILPLSTFLGRSKCIRATSAVLNAHRKESMLHVDSPSHHLFLRRRPTRAPFFRAIQLTTSGNPLYVMIRLT</sequence>